<dbReference type="InterPro" id="IPR000109">
    <property type="entry name" value="POT_fam"/>
</dbReference>
<keyword evidence="4" id="KW-0653">Protein transport</keyword>
<comment type="similarity">
    <text evidence="2">Belongs to the major facilitator superfamily. Proton-dependent oligopeptide transporter (POT/PTR) (TC 2.A.17) family.</text>
</comment>
<comment type="subcellular location">
    <subcellularLocation>
        <location evidence="1">Membrane</location>
        <topology evidence="1">Multi-pass membrane protein</topology>
    </subcellularLocation>
</comment>
<feature type="transmembrane region" description="Helical" evidence="8">
    <location>
        <begin position="271"/>
        <end position="290"/>
    </location>
</feature>
<keyword evidence="10" id="KW-1185">Reference proteome</keyword>
<dbReference type="GO" id="GO:0015833">
    <property type="term" value="P:peptide transport"/>
    <property type="evidence" value="ECO:0007669"/>
    <property type="project" value="UniProtKB-KW"/>
</dbReference>
<feature type="transmembrane region" description="Helical" evidence="8">
    <location>
        <begin position="455"/>
        <end position="472"/>
    </location>
</feature>
<feature type="transmembrane region" description="Helical" evidence="8">
    <location>
        <begin position="228"/>
        <end position="250"/>
    </location>
</feature>
<dbReference type="GO" id="GO:0022857">
    <property type="term" value="F:transmembrane transporter activity"/>
    <property type="evidence" value="ECO:0007669"/>
    <property type="project" value="InterPro"/>
</dbReference>
<dbReference type="Pfam" id="PF00854">
    <property type="entry name" value="PTR2"/>
    <property type="match status" value="1"/>
</dbReference>
<dbReference type="AlphaFoldDB" id="A0A2B4S7B1"/>
<feature type="transmembrane region" description="Helical" evidence="8">
    <location>
        <begin position="373"/>
        <end position="394"/>
    </location>
</feature>
<keyword evidence="5 8" id="KW-1133">Transmembrane helix</keyword>
<dbReference type="SUPFAM" id="SSF103473">
    <property type="entry name" value="MFS general substrate transporter"/>
    <property type="match status" value="1"/>
</dbReference>
<keyword evidence="4" id="KW-0813">Transport</keyword>
<keyword evidence="4" id="KW-0571">Peptide transport</keyword>
<feature type="transmembrane region" description="Helical" evidence="8">
    <location>
        <begin position="414"/>
        <end position="434"/>
    </location>
</feature>
<dbReference type="Gene3D" id="1.20.1250.20">
    <property type="entry name" value="MFS general substrate transporter like domains"/>
    <property type="match status" value="1"/>
</dbReference>
<proteinExistence type="inferred from homology"/>
<evidence type="ECO:0000256" key="8">
    <source>
        <dbReference type="SAM" id="Phobius"/>
    </source>
</evidence>
<feature type="transmembrane region" description="Helical" evidence="8">
    <location>
        <begin position="163"/>
        <end position="182"/>
    </location>
</feature>
<gene>
    <name evidence="9" type="primary">slc15a4</name>
    <name evidence="9" type="ORF">AWC38_SpisGene10992</name>
</gene>
<evidence type="ECO:0000313" key="9">
    <source>
        <dbReference type="EMBL" id="PFX24402.1"/>
    </source>
</evidence>
<protein>
    <submittedName>
        <fullName evidence="9">Solute carrier family 15 member 4</fullName>
    </submittedName>
</protein>
<comment type="caution">
    <text evidence="9">The sequence shown here is derived from an EMBL/GenBank/DDBJ whole genome shotgun (WGS) entry which is preliminary data.</text>
</comment>
<dbReference type="InterPro" id="IPR036259">
    <property type="entry name" value="MFS_trans_sf"/>
</dbReference>
<dbReference type="Proteomes" id="UP000225706">
    <property type="component" value="Unassembled WGS sequence"/>
</dbReference>
<feature type="transmembrane region" description="Helical" evidence="8">
    <location>
        <begin position="537"/>
        <end position="558"/>
    </location>
</feature>
<evidence type="ECO:0000256" key="3">
    <source>
        <dbReference type="ARBA" id="ARBA00022692"/>
    </source>
</evidence>
<evidence type="ECO:0000313" key="10">
    <source>
        <dbReference type="Proteomes" id="UP000225706"/>
    </source>
</evidence>
<accession>A0A2B4S7B1</accession>
<dbReference type="EMBL" id="LSMT01000177">
    <property type="protein sequence ID" value="PFX24402.1"/>
    <property type="molecule type" value="Genomic_DNA"/>
</dbReference>
<evidence type="ECO:0000256" key="5">
    <source>
        <dbReference type="ARBA" id="ARBA00022989"/>
    </source>
</evidence>
<dbReference type="GO" id="GO:0016020">
    <property type="term" value="C:membrane"/>
    <property type="evidence" value="ECO:0007669"/>
    <property type="project" value="UniProtKB-SubCell"/>
</dbReference>
<name>A0A2B4S7B1_STYPI</name>
<keyword evidence="6 8" id="KW-0472">Membrane</keyword>
<feature type="transmembrane region" description="Helical" evidence="8">
    <location>
        <begin position="509"/>
        <end position="528"/>
    </location>
</feature>
<organism evidence="9 10">
    <name type="scientific">Stylophora pistillata</name>
    <name type="common">Smooth cauliflower coral</name>
    <dbReference type="NCBI Taxonomy" id="50429"/>
    <lineage>
        <taxon>Eukaryota</taxon>
        <taxon>Metazoa</taxon>
        <taxon>Cnidaria</taxon>
        <taxon>Anthozoa</taxon>
        <taxon>Hexacorallia</taxon>
        <taxon>Scleractinia</taxon>
        <taxon>Astrocoeniina</taxon>
        <taxon>Pocilloporidae</taxon>
        <taxon>Stylophora</taxon>
    </lineage>
</organism>
<evidence type="ECO:0000256" key="7">
    <source>
        <dbReference type="SAM" id="MobiDB-lite"/>
    </source>
</evidence>
<keyword evidence="3 8" id="KW-0812">Transmembrane</keyword>
<reference evidence="10" key="1">
    <citation type="journal article" date="2017" name="bioRxiv">
        <title>Comparative analysis of the genomes of Stylophora pistillata and Acropora digitifera provides evidence for extensive differences between species of corals.</title>
        <authorList>
            <person name="Voolstra C.R."/>
            <person name="Li Y."/>
            <person name="Liew Y.J."/>
            <person name="Baumgarten S."/>
            <person name="Zoccola D."/>
            <person name="Flot J.-F."/>
            <person name="Tambutte S."/>
            <person name="Allemand D."/>
            <person name="Aranda M."/>
        </authorList>
    </citation>
    <scope>NUCLEOTIDE SEQUENCE [LARGE SCALE GENOMIC DNA]</scope>
</reference>
<dbReference type="PANTHER" id="PTHR11654">
    <property type="entry name" value="OLIGOPEPTIDE TRANSPORTER-RELATED"/>
    <property type="match status" value="1"/>
</dbReference>
<feature type="transmembrane region" description="Helical" evidence="8">
    <location>
        <begin position="296"/>
        <end position="315"/>
    </location>
</feature>
<evidence type="ECO:0000256" key="4">
    <source>
        <dbReference type="ARBA" id="ARBA00022856"/>
    </source>
</evidence>
<feature type="compositionally biased region" description="Polar residues" evidence="7">
    <location>
        <begin position="98"/>
        <end position="112"/>
    </location>
</feature>
<evidence type="ECO:0000256" key="2">
    <source>
        <dbReference type="ARBA" id="ARBA00005982"/>
    </source>
</evidence>
<evidence type="ECO:0000256" key="1">
    <source>
        <dbReference type="ARBA" id="ARBA00004141"/>
    </source>
</evidence>
<evidence type="ECO:0000256" key="6">
    <source>
        <dbReference type="ARBA" id="ARBA00023136"/>
    </source>
</evidence>
<feature type="transmembrane region" description="Helical" evidence="8">
    <location>
        <begin position="194"/>
        <end position="213"/>
    </location>
</feature>
<feature type="transmembrane region" description="Helical" evidence="8">
    <location>
        <begin position="578"/>
        <end position="598"/>
    </location>
</feature>
<sequence length="631" mass="69657">MKSRVGASLPAKFVVDSVVTLLQRSCEFHMILVCGPSRLGKFYCEFFLVVFSYDSRCLFIGPRVKIVKRFSDHCRMSAIEEGGERAPLISKEKEGKDSSTYGKTSTNSSASRSYGALSRRQRILNAICILMTELCERLTFYGASANLVLFSQSVLKLGSPWPSLITLLFQGTCYVTPLLGGWLSDTYLGQFNTIYGCCLWYLVGVILLAAVSITDDMLTTAFDTSARLVYFAIALVLIALCAGGIKANVAAFGADQLNQDGPRAVQTFYNWYYWFINTGSLLAITVVVGVQQIDIFSGYAINAVSIIFGLVALLARRNKYLVKPPVGSQLTEIAKITGNAIQNRKQNNGGWMDGAKSTFGGKFSHEKVEDVKAVLRVLPVFVTFILFFTVYFQISTSCLVQGAYMNLKLLDFTIPPTSSMVVTVVFVLVLTPLLEHAAYPYLERIGIKLTPLRRIGAGFLSSAVSMLTAGLVEIKRREVWLAGDICKQEVLGETRNASCLSVFWQSPQFMLIGTGEVLATIAGLEFAYSQAPEYLKGVIMGVFLAATGFGAFLANLLVGVVNDDWYPEKDPNQGHMEYYFFLLSGLMMLNFLLFLYIASSYKYKGSAEQGEEYEKEQDVLQLSVSTQSVRS</sequence>
<dbReference type="OrthoDB" id="8904098at2759"/>
<feature type="region of interest" description="Disordered" evidence="7">
    <location>
        <begin position="92"/>
        <end position="113"/>
    </location>
</feature>